<accession>F9W6G2</accession>
<keyword evidence="1" id="KW-1133">Transmembrane helix</keyword>
<name>F9W6G2_TRYCI</name>
<comment type="caution">
    <text evidence="2">The sequence shown here is derived from an EMBL/GenBank/DDBJ whole genome shotgun (WGS) entry which is preliminary data.</text>
</comment>
<keyword evidence="1" id="KW-0472">Membrane</keyword>
<gene>
    <name evidence="2" type="ORF">TCIL3000_0_36200</name>
</gene>
<reference evidence="2 3" key="2">
    <citation type="journal article" date="2012" name="Proc. Natl. Acad. Sci. U.S.A.">
        <title>Antigenic diversity is generated by distinct evolutionary mechanisms in African trypanosome species.</title>
        <authorList>
            <person name="Jackson A.P."/>
            <person name="Berry A."/>
            <person name="Aslett M."/>
            <person name="Allison H.C."/>
            <person name="Burton P."/>
            <person name="Vavrova-Anderson J."/>
            <person name="Brown R."/>
            <person name="Browne H."/>
            <person name="Corton N."/>
            <person name="Hauser H."/>
            <person name="Gamble J."/>
            <person name="Gilderthorp R."/>
            <person name="Marcello L."/>
            <person name="McQuillan J."/>
            <person name="Otto T.D."/>
            <person name="Quail M.A."/>
            <person name="Sanders M.J."/>
            <person name="van Tonder A."/>
            <person name="Ginger M.L."/>
            <person name="Field M.C."/>
            <person name="Barry J.D."/>
            <person name="Hertz-Fowler C."/>
            <person name="Berriman M."/>
        </authorList>
    </citation>
    <scope>NUCLEOTIDE SEQUENCE [LARGE SCALE GENOMIC DNA]</scope>
    <source>
        <strain evidence="2 3">IL3000</strain>
    </source>
</reference>
<proteinExistence type="predicted"/>
<dbReference type="EMBL" id="CAEQ01000863">
    <property type="protein sequence ID" value="CCD12767.1"/>
    <property type="molecule type" value="Genomic_DNA"/>
</dbReference>
<evidence type="ECO:0000313" key="3">
    <source>
        <dbReference type="Proteomes" id="UP000000702"/>
    </source>
</evidence>
<organism evidence="2 3">
    <name type="scientific">Trypanosoma congolense (strain IL3000)</name>
    <dbReference type="NCBI Taxonomy" id="1068625"/>
    <lineage>
        <taxon>Eukaryota</taxon>
        <taxon>Discoba</taxon>
        <taxon>Euglenozoa</taxon>
        <taxon>Kinetoplastea</taxon>
        <taxon>Metakinetoplastina</taxon>
        <taxon>Trypanosomatida</taxon>
        <taxon>Trypanosomatidae</taxon>
        <taxon>Trypanosoma</taxon>
        <taxon>Nannomonas</taxon>
    </lineage>
</organism>
<keyword evidence="1" id="KW-0812">Transmembrane</keyword>
<dbReference type="Proteomes" id="UP000000702">
    <property type="component" value="Unassembled WGS sequence"/>
</dbReference>
<protein>
    <submittedName>
        <fullName evidence="2">Uncharacterized protein</fullName>
    </submittedName>
</protein>
<feature type="transmembrane region" description="Helical" evidence="1">
    <location>
        <begin position="26"/>
        <end position="47"/>
    </location>
</feature>
<keyword evidence="3" id="KW-1185">Reference proteome</keyword>
<evidence type="ECO:0000313" key="2">
    <source>
        <dbReference type="EMBL" id="CCD12767.1"/>
    </source>
</evidence>
<dbReference type="AlphaFoldDB" id="F9W6G2"/>
<feature type="transmembrane region" description="Helical" evidence="1">
    <location>
        <begin position="95"/>
        <end position="114"/>
    </location>
</feature>
<feature type="transmembrane region" description="Helical" evidence="1">
    <location>
        <begin position="120"/>
        <end position="141"/>
    </location>
</feature>
<reference evidence="3" key="1">
    <citation type="submission" date="2011-07" db="EMBL/GenBank/DDBJ databases">
        <title>Divergent evolution of antigenic variation in African trypanosomes.</title>
        <authorList>
            <person name="Jackson A.P."/>
            <person name="Berry A."/>
            <person name="Allison H.C."/>
            <person name="Burton P."/>
            <person name="Anderson J."/>
            <person name="Aslett M."/>
            <person name="Brown R."/>
            <person name="Corton N."/>
            <person name="Harris D."/>
            <person name="Hauser H."/>
            <person name="Gamble J."/>
            <person name="Gilderthorp R."/>
            <person name="McQuillan J."/>
            <person name="Quail M.A."/>
            <person name="Sanders M."/>
            <person name="Van Tonder A."/>
            <person name="Ginger M.L."/>
            <person name="Donelson J.E."/>
            <person name="Field M.C."/>
            <person name="Barry J.D."/>
            <person name="Berriman M."/>
            <person name="Hertz-Fowler C."/>
        </authorList>
    </citation>
    <scope>NUCLEOTIDE SEQUENCE [LARGE SCALE GENOMIC DNA]</scope>
    <source>
        <strain evidence="3">IL3000</strain>
    </source>
</reference>
<evidence type="ECO:0000256" key="1">
    <source>
        <dbReference type="SAM" id="Phobius"/>
    </source>
</evidence>
<feature type="transmembrane region" description="Helical" evidence="1">
    <location>
        <begin position="67"/>
        <end position="88"/>
    </location>
</feature>
<sequence length="142" mass="16176">MCVCVVQIQREFPILAHGTRHTCCSFYIYLAPWCVFLFSFAVQGGLSGERVVADGTTNLVNRFTRCLVGVACCVFYFFCSSPYAAVINISAHNALMLRIHICASLWVLLTYILYFYSNRLLFMVSFFLLLVLSSFFLLLLFC</sequence>